<dbReference type="Pfam" id="PF04025">
    <property type="entry name" value="RemA-like"/>
    <property type="match status" value="1"/>
</dbReference>
<comment type="caution">
    <text evidence="1">The sequence shown here is derived from an EMBL/GenBank/DDBJ whole genome shotgun (WGS) entry which is preliminary data.</text>
</comment>
<dbReference type="Proteomes" id="UP001312865">
    <property type="component" value="Unassembled WGS sequence"/>
</dbReference>
<protein>
    <submittedName>
        <fullName evidence="1">Extracellular matrix/biofilm biosynthesis regulator RemA family protein</fullName>
    </submittedName>
</protein>
<organism evidence="1 2">
    <name type="scientific">Bacillus spongiae</name>
    <dbReference type="NCBI Taxonomy" id="2683610"/>
    <lineage>
        <taxon>Bacteria</taxon>
        <taxon>Bacillati</taxon>
        <taxon>Bacillota</taxon>
        <taxon>Bacilli</taxon>
        <taxon>Bacillales</taxon>
        <taxon>Bacillaceae</taxon>
        <taxon>Bacillus</taxon>
    </lineage>
</organism>
<evidence type="ECO:0000313" key="1">
    <source>
        <dbReference type="EMBL" id="MEI5908407.1"/>
    </source>
</evidence>
<reference evidence="1 2" key="1">
    <citation type="journal article" date="2018" name="J. Microbiol.">
        <title>Bacillus spongiae sp. nov., isolated from sponge of Jeju Island.</title>
        <authorList>
            <person name="Lee G.E."/>
            <person name="Im W.T."/>
            <person name="Park J.S."/>
        </authorList>
    </citation>
    <scope>NUCLEOTIDE SEQUENCE [LARGE SCALE GENOMIC DNA]</scope>
    <source>
        <strain evidence="1 2">135PIL107-10</strain>
    </source>
</reference>
<dbReference type="InterPro" id="IPR007169">
    <property type="entry name" value="RemA-like"/>
</dbReference>
<proteinExistence type="predicted"/>
<gene>
    <name evidence="1" type="ORF">WAK64_15250</name>
</gene>
<dbReference type="EMBL" id="JBBAXC010000012">
    <property type="protein sequence ID" value="MEI5908407.1"/>
    <property type="molecule type" value="Genomic_DNA"/>
</dbReference>
<accession>A0ABU8HGJ8</accession>
<dbReference type="RefSeq" id="WP_336587849.1">
    <property type="nucleotide sequence ID" value="NZ_JBBAXC010000012.1"/>
</dbReference>
<sequence>MYIHVGEDVMVRTNEIIAVIDKATVQSSEEMQLFLRKQKNQLQELGKGPYKSLVVTYNGIYLSPLASGTLKKRAVPGNI</sequence>
<keyword evidence="2" id="KW-1185">Reference proteome</keyword>
<name>A0ABU8HGJ8_9BACI</name>
<evidence type="ECO:0000313" key="2">
    <source>
        <dbReference type="Proteomes" id="UP001312865"/>
    </source>
</evidence>
<dbReference type="NCBIfam" id="NF046065">
    <property type="entry name" value="MtxRegRemB"/>
    <property type="match status" value="1"/>
</dbReference>